<dbReference type="Pfam" id="PF10294">
    <property type="entry name" value="Methyltransf_16"/>
    <property type="match status" value="1"/>
</dbReference>
<dbReference type="GO" id="GO:0005829">
    <property type="term" value="C:cytosol"/>
    <property type="evidence" value="ECO:0007669"/>
    <property type="project" value="TreeGrafter"/>
</dbReference>
<proteinExistence type="predicted"/>
<reference evidence="1" key="1">
    <citation type="submission" date="2021-12" db="EMBL/GenBank/DDBJ databases">
        <authorList>
            <person name="Zaccaron A."/>
            <person name="Stergiopoulos I."/>
        </authorList>
    </citation>
    <scope>NUCLEOTIDE SEQUENCE</scope>
    <source>
        <strain evidence="1">Race5_Kim</strain>
    </source>
</reference>
<reference evidence="1" key="2">
    <citation type="journal article" date="2022" name="Microb. Genom.">
        <title>A chromosome-scale genome assembly of the tomato pathogen Cladosporium fulvum reveals a compartmentalized genome architecture and the presence of a dispensable chromosome.</title>
        <authorList>
            <person name="Zaccaron A.Z."/>
            <person name="Chen L.H."/>
            <person name="Samaras A."/>
            <person name="Stergiopoulos I."/>
        </authorList>
    </citation>
    <scope>NUCLEOTIDE SEQUENCE</scope>
    <source>
        <strain evidence="1">Race5_Kim</strain>
    </source>
</reference>
<dbReference type="KEGG" id="ffu:CLAFUR5_06406"/>
<dbReference type="EMBL" id="CP090167">
    <property type="protein sequence ID" value="UJO17669.1"/>
    <property type="molecule type" value="Genomic_DNA"/>
</dbReference>
<keyword evidence="2" id="KW-1185">Reference proteome</keyword>
<dbReference type="Proteomes" id="UP000756132">
    <property type="component" value="Chromosome 5"/>
</dbReference>
<keyword evidence="1" id="KW-0808">Transferase</keyword>
<organism evidence="1 2">
    <name type="scientific">Passalora fulva</name>
    <name type="common">Tomato leaf mold</name>
    <name type="synonym">Cladosporium fulvum</name>
    <dbReference type="NCBI Taxonomy" id="5499"/>
    <lineage>
        <taxon>Eukaryota</taxon>
        <taxon>Fungi</taxon>
        <taxon>Dikarya</taxon>
        <taxon>Ascomycota</taxon>
        <taxon>Pezizomycotina</taxon>
        <taxon>Dothideomycetes</taxon>
        <taxon>Dothideomycetidae</taxon>
        <taxon>Mycosphaerellales</taxon>
        <taxon>Mycosphaerellaceae</taxon>
        <taxon>Fulvia</taxon>
    </lineage>
</organism>
<dbReference type="GO" id="GO:0032259">
    <property type="term" value="P:methylation"/>
    <property type="evidence" value="ECO:0007669"/>
    <property type="project" value="UniProtKB-KW"/>
</dbReference>
<dbReference type="Gene3D" id="3.40.50.150">
    <property type="entry name" value="Vaccinia Virus protein VP39"/>
    <property type="match status" value="1"/>
</dbReference>
<name>A0A9Q8P8X5_PASFU</name>
<dbReference type="GO" id="GO:0008757">
    <property type="term" value="F:S-adenosylmethionine-dependent methyltransferase activity"/>
    <property type="evidence" value="ECO:0007669"/>
    <property type="project" value="UniProtKB-ARBA"/>
</dbReference>
<dbReference type="RefSeq" id="XP_047762035.1">
    <property type="nucleotide sequence ID" value="XM_047905554.1"/>
</dbReference>
<sequence length="256" mass="27792">MGPPLRSFDIATDDNGSFVEVAISETPGLKAENLSLATWGSSFVLANLLHKWKSTVQHSTAAPIRADYNAIPVLELGAGTSLVGISAAAVWQVQGVITTDLAPLIRGLAQNISVNANLLKDRSASVSCGTLDWSEPDSLHVAGEHARVVDAKQTKAQIILAADTVYAEDHPELLTKTITAWLAPGPDSRVIFCYVLRHSYIDIIRDLWEQLDAVGLECIEEGQKDADPDKWDDVAPFEWCVWRWKGEAVGAEHGAR</sequence>
<dbReference type="OrthoDB" id="433955at2759"/>
<dbReference type="InterPro" id="IPR019410">
    <property type="entry name" value="Methyltransf_16"/>
</dbReference>
<keyword evidence="1" id="KW-0489">Methyltransferase</keyword>
<dbReference type="OMA" id="EWCVWRW"/>
<accession>A0A9Q8P8X5</accession>
<dbReference type="AlphaFoldDB" id="A0A9Q8P8X5"/>
<dbReference type="PANTHER" id="PTHR14614:SF156">
    <property type="entry name" value="PROTEIN-LYSINE N-METHYLTRANSFERASE EFM2"/>
    <property type="match status" value="1"/>
</dbReference>
<dbReference type="InterPro" id="IPR029063">
    <property type="entry name" value="SAM-dependent_MTases_sf"/>
</dbReference>
<evidence type="ECO:0000313" key="2">
    <source>
        <dbReference type="Proteomes" id="UP000756132"/>
    </source>
</evidence>
<dbReference type="PANTHER" id="PTHR14614">
    <property type="entry name" value="HEPATOCELLULAR CARCINOMA-ASSOCIATED ANTIGEN"/>
    <property type="match status" value="1"/>
</dbReference>
<dbReference type="GeneID" id="71986284"/>
<protein>
    <submittedName>
        <fullName evidence="1">Methyltransferase</fullName>
    </submittedName>
</protein>
<gene>
    <name evidence="1" type="ORF">CLAFUR5_06406</name>
</gene>
<evidence type="ECO:0000313" key="1">
    <source>
        <dbReference type="EMBL" id="UJO17669.1"/>
    </source>
</evidence>